<evidence type="ECO:0000259" key="1">
    <source>
        <dbReference type="Pfam" id="PF13088"/>
    </source>
</evidence>
<evidence type="ECO:0000313" key="2">
    <source>
        <dbReference type="EMBL" id="HJB92214.1"/>
    </source>
</evidence>
<dbReference type="SUPFAM" id="SSF50939">
    <property type="entry name" value="Sialidases"/>
    <property type="match status" value="1"/>
</dbReference>
<proteinExistence type="predicted"/>
<dbReference type="PANTHER" id="PTHR43752:SF2">
    <property type="entry name" value="BNR_ASP-BOX REPEAT FAMILY PROTEIN"/>
    <property type="match status" value="1"/>
</dbReference>
<dbReference type="AlphaFoldDB" id="A0A9D2MSZ6"/>
<reference evidence="2" key="1">
    <citation type="journal article" date="2021" name="PeerJ">
        <title>Extensive microbial diversity within the chicken gut microbiome revealed by metagenomics and culture.</title>
        <authorList>
            <person name="Gilroy R."/>
            <person name="Ravi A."/>
            <person name="Getino M."/>
            <person name="Pursley I."/>
            <person name="Horton D.L."/>
            <person name="Alikhan N.F."/>
            <person name="Baker D."/>
            <person name="Gharbi K."/>
            <person name="Hall N."/>
            <person name="Watson M."/>
            <person name="Adriaenssens E.M."/>
            <person name="Foster-Nyarko E."/>
            <person name="Jarju S."/>
            <person name="Secka A."/>
            <person name="Antonio M."/>
            <person name="Oren A."/>
            <person name="Chaudhuri R.R."/>
            <person name="La Ragione R."/>
            <person name="Hildebrand F."/>
            <person name="Pallen M.J."/>
        </authorList>
    </citation>
    <scope>NUCLEOTIDE SEQUENCE</scope>
    <source>
        <strain evidence="2">USAMLcec3-2134</strain>
    </source>
</reference>
<dbReference type="Gene3D" id="2.120.10.10">
    <property type="match status" value="1"/>
</dbReference>
<organism evidence="2 3">
    <name type="scientific">Candidatus Eisenbergiella merdigallinarum</name>
    <dbReference type="NCBI Taxonomy" id="2838552"/>
    <lineage>
        <taxon>Bacteria</taxon>
        <taxon>Bacillati</taxon>
        <taxon>Bacillota</taxon>
        <taxon>Clostridia</taxon>
        <taxon>Lachnospirales</taxon>
        <taxon>Lachnospiraceae</taxon>
        <taxon>Eisenbergiella</taxon>
    </lineage>
</organism>
<evidence type="ECO:0000313" key="3">
    <source>
        <dbReference type="Proteomes" id="UP000886883"/>
    </source>
</evidence>
<dbReference type="PANTHER" id="PTHR43752">
    <property type="entry name" value="BNR/ASP-BOX REPEAT FAMILY PROTEIN"/>
    <property type="match status" value="1"/>
</dbReference>
<dbReference type="InterPro" id="IPR011040">
    <property type="entry name" value="Sialidase"/>
</dbReference>
<dbReference type="Proteomes" id="UP000886883">
    <property type="component" value="Unassembled WGS sequence"/>
</dbReference>
<dbReference type="EMBL" id="DWXE01000044">
    <property type="protein sequence ID" value="HJB92214.1"/>
    <property type="molecule type" value="Genomic_DNA"/>
</dbReference>
<gene>
    <name evidence="2" type="ORF">H9763_12230</name>
</gene>
<dbReference type="InterPro" id="IPR036278">
    <property type="entry name" value="Sialidase_sf"/>
</dbReference>
<feature type="domain" description="Sialidase" evidence="1">
    <location>
        <begin position="47"/>
        <end position="348"/>
    </location>
</feature>
<comment type="caution">
    <text evidence="2">The sequence shown here is derived from an EMBL/GenBank/DDBJ whole genome shotgun (WGS) entry which is preliminary data.</text>
</comment>
<accession>A0A9D2MSZ6</accession>
<name>A0A9D2MSZ6_9FIRM</name>
<protein>
    <submittedName>
        <fullName evidence="2">Exo-alpha-sialidase</fullName>
    </submittedName>
</protein>
<dbReference type="CDD" id="cd15482">
    <property type="entry name" value="Sialidase_non-viral"/>
    <property type="match status" value="1"/>
</dbReference>
<sequence>MREYIELNTLQEDGRLYHNNLLDTVEALIPNQFDSVHAADLLELPDGDLLACWFAGSDEGNADISIAVSRLRAGESRWSAGEIVSDDPSRSEQNPSLFLAPDGEIWLMYTAQTSRTPEDRPNFNLQYTAEIRRKISRDNGYTWGPTETVFSRPGSFCRQKIQVLSSGRWVFGNWICFPDETRNGSDVTVVQISDDQGKTWRGVEVPDSAGRVHANLIETAPGKLTALFRSRFADNIYIAYSEDDGETWTRPERTCLPNNNSSISAIRLQSGSLALIYNPVRFNDNTSRTVWPHQRCPVTFAISDDGGKTWPYRRVIEPGEGFTGEYNDINNRRYEYPVMMQSKDGKIHAAYSWGNRRCVKYVCVDEAWIRGEKALPGAEGDPGMPCQRW</sequence>
<reference evidence="2" key="2">
    <citation type="submission" date="2021-04" db="EMBL/GenBank/DDBJ databases">
        <authorList>
            <person name="Gilroy R."/>
        </authorList>
    </citation>
    <scope>NUCLEOTIDE SEQUENCE</scope>
    <source>
        <strain evidence="2">USAMLcec3-2134</strain>
    </source>
</reference>
<dbReference type="Pfam" id="PF13088">
    <property type="entry name" value="BNR_2"/>
    <property type="match status" value="1"/>
</dbReference>